<dbReference type="AlphaFoldDB" id="A0A2R9SMV7"/>
<evidence type="ECO:0000313" key="2">
    <source>
        <dbReference type="Proteomes" id="UP000003094"/>
    </source>
</evidence>
<protein>
    <submittedName>
        <fullName evidence="1">Uncharacterized protein</fullName>
    </submittedName>
</protein>
<comment type="caution">
    <text evidence="1">The sequence shown here is derived from an EMBL/GenBank/DDBJ whole genome shotgun (WGS) entry which is preliminary data.</text>
</comment>
<name>A0A2R9SMV7_9BACL</name>
<evidence type="ECO:0000313" key="1">
    <source>
        <dbReference type="EMBL" id="EFU38714.1"/>
    </source>
</evidence>
<sequence>MGYPFCFFVYTYEVKQNRQKKWTRFRVQNIIYILKRGSCDKFNLRLLEFDNRYISFV</sequence>
<proteinExistence type="predicted"/>
<organism evidence="1 2">
    <name type="scientific">Paenibacillus vortex V453</name>
    <dbReference type="NCBI Taxonomy" id="715225"/>
    <lineage>
        <taxon>Bacteria</taxon>
        <taxon>Bacillati</taxon>
        <taxon>Bacillota</taxon>
        <taxon>Bacilli</taxon>
        <taxon>Bacillales</taxon>
        <taxon>Paenibacillaceae</taxon>
        <taxon>Paenibacillus</taxon>
    </lineage>
</organism>
<reference evidence="1 2" key="1">
    <citation type="journal article" date="2010" name="BMC Genomics">
        <title>Genome sequence of the pattern forming Paenibacillus vortex bacterium reveals potential for thriving in complex environments.</title>
        <authorList>
            <person name="Sirota-Madi A."/>
            <person name="Olender T."/>
            <person name="Helman Y."/>
            <person name="Ingham C."/>
            <person name="Brainis I."/>
            <person name="Roth D."/>
            <person name="Hagi E."/>
            <person name="Brodsky L."/>
            <person name="Leshkowitz D."/>
            <person name="Galatenko V."/>
            <person name="Nikolaev V."/>
            <person name="Mugasimangalam R.C."/>
            <person name="Bransburg-Zabary S."/>
            <person name="Gutnick D.L."/>
            <person name="Lancet D."/>
            <person name="Ben-Jacob E."/>
        </authorList>
    </citation>
    <scope>NUCLEOTIDE SEQUENCE [LARGE SCALE GENOMIC DNA]</scope>
    <source>
        <strain evidence="1 2">V453</strain>
    </source>
</reference>
<dbReference type="Proteomes" id="UP000003094">
    <property type="component" value="Unassembled WGS sequence"/>
</dbReference>
<dbReference type="EMBL" id="ADHJ01000049">
    <property type="protein sequence ID" value="EFU38714.1"/>
    <property type="molecule type" value="Genomic_DNA"/>
</dbReference>
<keyword evidence="2" id="KW-1185">Reference proteome</keyword>
<gene>
    <name evidence="1" type="ORF">PVOR_29339</name>
</gene>
<accession>A0A2R9SMV7</accession>
<dbReference type="KEGG" id="pvo:PVOR_29339"/>